<evidence type="ECO:0000313" key="2">
    <source>
        <dbReference type="EMBL" id="SOO25476.1"/>
    </source>
</evidence>
<dbReference type="Proteomes" id="UP000234345">
    <property type="component" value="Unassembled WGS sequence"/>
</dbReference>
<sequence>MRMLACRPRQHEPSVGRDKRAGTWPARCGCCERGATQCCAWSASCLSAFCSALLAISRVLSAVASAALAVARLASAANSRAATRASAVAAFASTAARSAACSVAAAACLAAEAASRRACSASGPWQAARVRVAMALNDSMRIVFMGGPVPVPVLEAGAYAGGDAVCVNAQPAIQPPGRQAQSCRLFVFLSAGTACEASIAGKEKAAGNQRLFPNSLGVKK</sequence>
<comment type="caution">
    <text evidence="2">The sequence shown here is derived from an EMBL/GenBank/DDBJ whole genome shotgun (WGS) entry which is preliminary data.</text>
</comment>
<name>A0A7Z7NJA6_XANCH</name>
<feature type="region of interest" description="Disordered" evidence="1">
    <location>
        <begin position="1"/>
        <end position="20"/>
    </location>
</feature>
<dbReference type="AlphaFoldDB" id="A0A7Z7NJA6"/>
<accession>A0A7Z7NJA6</accession>
<evidence type="ECO:0000256" key="1">
    <source>
        <dbReference type="SAM" id="MobiDB-lite"/>
    </source>
</evidence>
<protein>
    <submittedName>
        <fullName evidence="2">Uncharacterized protein</fullName>
    </submittedName>
</protein>
<feature type="compositionally biased region" description="Basic and acidic residues" evidence="1">
    <location>
        <begin position="9"/>
        <end position="20"/>
    </location>
</feature>
<gene>
    <name evidence="2" type="ORF">XFF6991_460031</name>
</gene>
<proteinExistence type="predicted"/>
<dbReference type="EMBL" id="OCZC01000073">
    <property type="protein sequence ID" value="SOO25476.1"/>
    <property type="molecule type" value="Genomic_DNA"/>
</dbReference>
<evidence type="ECO:0000313" key="3">
    <source>
        <dbReference type="Proteomes" id="UP000234345"/>
    </source>
</evidence>
<organism evidence="2 3">
    <name type="scientific">Xanthomonas campestris pv. phaseoli</name>
    <dbReference type="NCBI Taxonomy" id="317013"/>
    <lineage>
        <taxon>Bacteria</taxon>
        <taxon>Pseudomonadati</taxon>
        <taxon>Pseudomonadota</taxon>
        <taxon>Gammaproteobacteria</taxon>
        <taxon>Lysobacterales</taxon>
        <taxon>Lysobacteraceae</taxon>
        <taxon>Xanthomonas</taxon>
    </lineage>
</organism>
<reference evidence="2 3" key="1">
    <citation type="submission" date="2017-10" db="EMBL/GenBank/DDBJ databases">
        <authorList>
            <person name="Regsiter A."/>
            <person name="William W."/>
        </authorList>
    </citation>
    <scope>NUCLEOTIDE SEQUENCE [LARGE SCALE GENOMIC DNA]</scope>
    <source>
        <strain evidence="2 3">CFBP6991</strain>
    </source>
</reference>